<organism evidence="8 9">
    <name type="scientific">Xylocopilactobacillus apis</name>
    <dbReference type="NCBI Taxonomy" id="2932183"/>
    <lineage>
        <taxon>Bacteria</taxon>
        <taxon>Bacillati</taxon>
        <taxon>Bacillota</taxon>
        <taxon>Bacilli</taxon>
        <taxon>Lactobacillales</taxon>
        <taxon>Lactobacillaceae</taxon>
        <taxon>Xylocopilactobacillus</taxon>
    </lineage>
</organism>
<evidence type="ECO:0000259" key="7">
    <source>
        <dbReference type="Pfam" id="PF12698"/>
    </source>
</evidence>
<evidence type="ECO:0000256" key="5">
    <source>
        <dbReference type="ARBA" id="ARBA00023136"/>
    </source>
</evidence>
<dbReference type="Proteomes" id="UP001321804">
    <property type="component" value="Chromosome"/>
</dbReference>
<dbReference type="AlphaFoldDB" id="A0AAU9D7E8"/>
<feature type="transmembrane region" description="Helical" evidence="6">
    <location>
        <begin position="271"/>
        <end position="295"/>
    </location>
</feature>
<keyword evidence="2" id="KW-1003">Cell membrane</keyword>
<evidence type="ECO:0000256" key="4">
    <source>
        <dbReference type="ARBA" id="ARBA00022989"/>
    </source>
</evidence>
<proteinExistence type="predicted"/>
<dbReference type="EMBL" id="AP026801">
    <property type="protein sequence ID" value="BDR56702.1"/>
    <property type="molecule type" value="Genomic_DNA"/>
</dbReference>
<evidence type="ECO:0000313" key="8">
    <source>
        <dbReference type="EMBL" id="BDR56702.1"/>
    </source>
</evidence>
<dbReference type="PANTHER" id="PTHR30294:SF29">
    <property type="entry name" value="MULTIDRUG ABC TRANSPORTER PERMEASE YBHS-RELATED"/>
    <property type="match status" value="1"/>
</dbReference>
<evidence type="ECO:0000256" key="3">
    <source>
        <dbReference type="ARBA" id="ARBA00022692"/>
    </source>
</evidence>
<evidence type="ECO:0000256" key="6">
    <source>
        <dbReference type="SAM" id="Phobius"/>
    </source>
</evidence>
<dbReference type="PANTHER" id="PTHR30294">
    <property type="entry name" value="MEMBRANE COMPONENT OF ABC TRANSPORTER YHHJ-RELATED"/>
    <property type="match status" value="1"/>
</dbReference>
<feature type="transmembrane region" description="Helical" evidence="6">
    <location>
        <begin position="229"/>
        <end position="250"/>
    </location>
</feature>
<dbReference type="RefSeq" id="WP_317695073.1">
    <property type="nucleotide sequence ID" value="NZ_AP026801.1"/>
</dbReference>
<keyword evidence="5 6" id="KW-0472">Membrane</keyword>
<feature type="transmembrane region" description="Helical" evidence="6">
    <location>
        <begin position="20"/>
        <end position="38"/>
    </location>
</feature>
<keyword evidence="4 6" id="KW-1133">Transmembrane helix</keyword>
<accession>A0AAU9D7E8</accession>
<dbReference type="PROSITE" id="PS00018">
    <property type="entry name" value="EF_HAND_1"/>
    <property type="match status" value="1"/>
</dbReference>
<feature type="transmembrane region" description="Helical" evidence="6">
    <location>
        <begin position="307"/>
        <end position="329"/>
    </location>
</feature>
<feature type="transmembrane region" description="Helical" evidence="6">
    <location>
        <begin position="336"/>
        <end position="357"/>
    </location>
</feature>
<feature type="transmembrane region" description="Helical" evidence="6">
    <location>
        <begin position="178"/>
        <end position="197"/>
    </location>
</feature>
<keyword evidence="3 6" id="KW-0812">Transmembrane</keyword>
<evidence type="ECO:0000256" key="2">
    <source>
        <dbReference type="ARBA" id="ARBA00022475"/>
    </source>
</evidence>
<dbReference type="InterPro" id="IPR018247">
    <property type="entry name" value="EF_Hand_1_Ca_BS"/>
</dbReference>
<dbReference type="Pfam" id="PF12698">
    <property type="entry name" value="ABC2_membrane_3"/>
    <property type="match status" value="1"/>
</dbReference>
<dbReference type="GO" id="GO:0005886">
    <property type="term" value="C:plasma membrane"/>
    <property type="evidence" value="ECO:0007669"/>
    <property type="project" value="UniProtKB-SubCell"/>
</dbReference>
<feature type="transmembrane region" description="Helical" evidence="6">
    <location>
        <begin position="363"/>
        <end position="384"/>
    </location>
</feature>
<keyword evidence="9" id="KW-1185">Reference proteome</keyword>
<dbReference type="GO" id="GO:0140359">
    <property type="term" value="F:ABC-type transporter activity"/>
    <property type="evidence" value="ECO:0007669"/>
    <property type="project" value="InterPro"/>
</dbReference>
<name>A0AAU9D7E8_9LACO</name>
<evidence type="ECO:0000256" key="1">
    <source>
        <dbReference type="ARBA" id="ARBA00004651"/>
    </source>
</evidence>
<dbReference type="KEGG" id="xak:KIMC2_12640"/>
<evidence type="ECO:0000313" key="9">
    <source>
        <dbReference type="Proteomes" id="UP001321804"/>
    </source>
</evidence>
<sequence>MNKFKIVVKNVFLQNLKSPVFLWMLFGPILLFGIGFMISSNANSKSAKIAVVSTDSSLSQTFTNFNSKNTKYVVDYKSEAAAKKALVNQKIDGYLKVTKQSDDLKADLYDTNQSHKISEEDLQLAINQIDLNFKAQSMNLPPTSLKKIVTPPDFNKHHRTVSHNRLVTQNEDKNQTKIVAIFIISMIFYVLNLFYMMQMATNIGNEKGDRVMEIILSSTNSKVQFLGEVIGIFLTMTTQLIIYGFMGLAAKQLFADNKLFKNFSWNYLISPELLFAVLFGLIGVFLYLVLAAMLGSLVNNLEQVNQAVTPLTFPTIIAFILAVTSIVGGVTPLVKIFAFIPLFSQLIAPVLLVLGNMTWVEAVISLVIELVSTVLVSIFVGKMYQANVLVYSQKGVWDSLKTSAKLLKSNNS</sequence>
<protein>
    <submittedName>
        <fullName evidence="8">Sodium ABC transporter permease</fullName>
    </submittedName>
</protein>
<gene>
    <name evidence="8" type="ORF">KIMC2_12640</name>
</gene>
<feature type="domain" description="ABC-2 type transporter transmembrane" evidence="7">
    <location>
        <begin position="21"/>
        <end position="379"/>
    </location>
</feature>
<dbReference type="InterPro" id="IPR051449">
    <property type="entry name" value="ABC-2_transporter_component"/>
</dbReference>
<dbReference type="InterPro" id="IPR013525">
    <property type="entry name" value="ABC2_TM"/>
</dbReference>
<reference evidence="8 9" key="1">
    <citation type="journal article" date="2023" name="Microbiol. Spectr.">
        <title>Symbiosis of Carpenter Bees with Uncharacterized Lactic Acid Bacteria Showing NAD Auxotrophy.</title>
        <authorList>
            <person name="Kawasaki S."/>
            <person name="Ozawa K."/>
            <person name="Mori T."/>
            <person name="Yamamoto A."/>
            <person name="Ito M."/>
            <person name="Ohkuma M."/>
            <person name="Sakamoto M."/>
            <person name="Matsutani M."/>
        </authorList>
    </citation>
    <scope>NUCLEOTIDE SEQUENCE [LARGE SCALE GENOMIC DNA]</scope>
    <source>
        <strain evidence="8 9">KimC2</strain>
    </source>
</reference>
<comment type="subcellular location">
    <subcellularLocation>
        <location evidence="1">Cell membrane</location>
        <topology evidence="1">Multi-pass membrane protein</topology>
    </subcellularLocation>
</comment>